<dbReference type="Gene3D" id="3.40.50.620">
    <property type="entry name" value="HUPs"/>
    <property type="match status" value="1"/>
</dbReference>
<dbReference type="SUPFAM" id="SSF52374">
    <property type="entry name" value="Nucleotidylyl transferase"/>
    <property type="match status" value="1"/>
</dbReference>
<comment type="caution">
    <text evidence="1">The sequence shown here is derived from an EMBL/GenBank/DDBJ whole genome shotgun (WGS) entry which is preliminary data.</text>
</comment>
<dbReference type="AlphaFoldDB" id="X0UJZ0"/>
<sequence>EREFEMALMNKKLAPEVELVCFMTELEFQFISSSLLKEAAKLGGYIDDLVPEHVATALREKLR</sequence>
<evidence type="ECO:0000313" key="1">
    <source>
        <dbReference type="EMBL" id="GAG05910.1"/>
    </source>
</evidence>
<name>X0UJZ0_9ZZZZ</name>
<organism evidence="1">
    <name type="scientific">marine sediment metagenome</name>
    <dbReference type="NCBI Taxonomy" id="412755"/>
    <lineage>
        <taxon>unclassified sequences</taxon>
        <taxon>metagenomes</taxon>
        <taxon>ecological metagenomes</taxon>
    </lineage>
</organism>
<protein>
    <recommendedName>
        <fullName evidence="2">Pantetheine-phosphate adenylyltransferase</fullName>
    </recommendedName>
</protein>
<dbReference type="InterPro" id="IPR014729">
    <property type="entry name" value="Rossmann-like_a/b/a_fold"/>
</dbReference>
<proteinExistence type="predicted"/>
<reference evidence="1" key="1">
    <citation type="journal article" date="2014" name="Front. Microbiol.">
        <title>High frequency of phylogenetically diverse reductive dehalogenase-homologous genes in deep subseafloor sedimentary metagenomes.</title>
        <authorList>
            <person name="Kawai M."/>
            <person name="Futagami T."/>
            <person name="Toyoda A."/>
            <person name="Takaki Y."/>
            <person name="Nishi S."/>
            <person name="Hori S."/>
            <person name="Arai W."/>
            <person name="Tsubouchi T."/>
            <person name="Morono Y."/>
            <person name="Uchiyama I."/>
            <person name="Ito T."/>
            <person name="Fujiyama A."/>
            <person name="Inagaki F."/>
            <person name="Takami H."/>
        </authorList>
    </citation>
    <scope>NUCLEOTIDE SEQUENCE</scope>
    <source>
        <strain evidence="1">Expedition CK06-06</strain>
    </source>
</reference>
<gene>
    <name evidence="1" type="ORF">S01H1_40418</name>
</gene>
<accession>X0UJZ0</accession>
<evidence type="ECO:0008006" key="2">
    <source>
        <dbReference type="Google" id="ProtNLM"/>
    </source>
</evidence>
<dbReference type="EMBL" id="BARS01025595">
    <property type="protein sequence ID" value="GAG05910.1"/>
    <property type="molecule type" value="Genomic_DNA"/>
</dbReference>
<feature type="non-terminal residue" evidence="1">
    <location>
        <position position="1"/>
    </location>
</feature>